<dbReference type="AlphaFoldDB" id="A0A6G0YK52"/>
<gene>
    <name evidence="2" type="ORF">FWK35_00019154</name>
</gene>
<sequence length="150" mass="16440">PLLTPALSTVPITTEIKAVETDPDAPAESVTSIDSEAPARDANLEFVCRLEEVQSITLGPYWSQPITPEAVEEPPYDDDNREVAFISGLGGETVRRRQKNRRFLSVVRSAIRRAFRAVCCRCKRNKQKKTERQMSDSSDGGGSSGADSGK</sequence>
<comment type="caution">
    <text evidence="2">The sequence shown here is derived from an EMBL/GenBank/DDBJ whole genome shotgun (WGS) entry which is preliminary data.</text>
</comment>
<proteinExistence type="predicted"/>
<keyword evidence="3" id="KW-1185">Reference proteome</keyword>
<evidence type="ECO:0000313" key="2">
    <source>
        <dbReference type="EMBL" id="KAF0757161.1"/>
    </source>
</evidence>
<dbReference type="EMBL" id="VUJU01003657">
    <property type="protein sequence ID" value="KAF0757161.1"/>
    <property type="molecule type" value="Genomic_DNA"/>
</dbReference>
<feature type="region of interest" description="Disordered" evidence="1">
    <location>
        <begin position="124"/>
        <end position="150"/>
    </location>
</feature>
<organism evidence="2 3">
    <name type="scientific">Aphis craccivora</name>
    <name type="common">Cowpea aphid</name>
    <dbReference type="NCBI Taxonomy" id="307492"/>
    <lineage>
        <taxon>Eukaryota</taxon>
        <taxon>Metazoa</taxon>
        <taxon>Ecdysozoa</taxon>
        <taxon>Arthropoda</taxon>
        <taxon>Hexapoda</taxon>
        <taxon>Insecta</taxon>
        <taxon>Pterygota</taxon>
        <taxon>Neoptera</taxon>
        <taxon>Paraneoptera</taxon>
        <taxon>Hemiptera</taxon>
        <taxon>Sternorrhyncha</taxon>
        <taxon>Aphidomorpha</taxon>
        <taxon>Aphidoidea</taxon>
        <taxon>Aphididae</taxon>
        <taxon>Aphidini</taxon>
        <taxon>Aphis</taxon>
        <taxon>Aphis</taxon>
    </lineage>
</organism>
<feature type="non-terminal residue" evidence="2">
    <location>
        <position position="1"/>
    </location>
</feature>
<accession>A0A6G0YK52</accession>
<name>A0A6G0YK52_APHCR</name>
<reference evidence="2 3" key="1">
    <citation type="submission" date="2019-08" db="EMBL/GenBank/DDBJ databases">
        <title>Whole genome of Aphis craccivora.</title>
        <authorList>
            <person name="Voronova N.V."/>
            <person name="Shulinski R.S."/>
            <person name="Bandarenka Y.V."/>
            <person name="Zhorov D.G."/>
            <person name="Warner D."/>
        </authorList>
    </citation>
    <scope>NUCLEOTIDE SEQUENCE [LARGE SCALE GENOMIC DNA]</scope>
    <source>
        <strain evidence="2">180601</strain>
        <tissue evidence="2">Whole Body</tissue>
    </source>
</reference>
<evidence type="ECO:0000256" key="1">
    <source>
        <dbReference type="SAM" id="MobiDB-lite"/>
    </source>
</evidence>
<evidence type="ECO:0000313" key="3">
    <source>
        <dbReference type="Proteomes" id="UP000478052"/>
    </source>
</evidence>
<dbReference type="Proteomes" id="UP000478052">
    <property type="component" value="Unassembled WGS sequence"/>
</dbReference>
<protein>
    <submittedName>
        <fullName evidence="2">Fibrous sheath CABYR-binding protein-like</fullName>
    </submittedName>
</protein>